<reference evidence="1" key="1">
    <citation type="submission" date="2023-07" db="EMBL/GenBank/DDBJ databases">
        <authorList>
            <person name="Kim M."/>
        </authorList>
    </citation>
    <scope>NUCLEOTIDE SEQUENCE</scope>
    <source>
        <strain evidence="1">BIUV-7</strain>
    </source>
</reference>
<keyword evidence="2" id="KW-1185">Reference proteome</keyword>
<dbReference type="SUPFAM" id="SSF117396">
    <property type="entry name" value="TM1631-like"/>
    <property type="match status" value="1"/>
</dbReference>
<evidence type="ECO:0000313" key="2">
    <source>
        <dbReference type="Proteomes" id="UP001169764"/>
    </source>
</evidence>
<dbReference type="Pfam" id="PF01904">
    <property type="entry name" value="DUF72"/>
    <property type="match status" value="1"/>
</dbReference>
<dbReference type="PANTHER" id="PTHR30348:SF4">
    <property type="entry name" value="DUF72 DOMAIN-CONTAINING PROTEIN"/>
    <property type="match status" value="1"/>
</dbReference>
<dbReference type="InterPro" id="IPR036520">
    <property type="entry name" value="UPF0759_sf"/>
</dbReference>
<dbReference type="RefSeq" id="WP_303539501.1">
    <property type="nucleotide sequence ID" value="NZ_JAUOTP010000001.1"/>
</dbReference>
<protein>
    <submittedName>
        <fullName evidence="1">DUF72 domain-containing protein</fullName>
    </submittedName>
</protein>
<organism evidence="1 2">
    <name type="scientific">Sphingomonas natans</name>
    <dbReference type="NCBI Taxonomy" id="3063330"/>
    <lineage>
        <taxon>Bacteria</taxon>
        <taxon>Pseudomonadati</taxon>
        <taxon>Pseudomonadota</taxon>
        <taxon>Alphaproteobacteria</taxon>
        <taxon>Sphingomonadales</taxon>
        <taxon>Sphingomonadaceae</taxon>
        <taxon>Sphingomonas</taxon>
    </lineage>
</organism>
<dbReference type="Gene3D" id="3.20.20.410">
    <property type="entry name" value="Protein of unknown function UPF0759"/>
    <property type="match status" value="1"/>
</dbReference>
<accession>A0ABT8Y5K5</accession>
<dbReference type="PANTHER" id="PTHR30348">
    <property type="entry name" value="UNCHARACTERIZED PROTEIN YECE"/>
    <property type="match status" value="1"/>
</dbReference>
<gene>
    <name evidence="1" type="ORF">Q4F19_02220</name>
</gene>
<comment type="caution">
    <text evidence="1">The sequence shown here is derived from an EMBL/GenBank/DDBJ whole genome shotgun (WGS) entry which is preliminary data.</text>
</comment>
<name>A0ABT8Y5K5_9SPHN</name>
<dbReference type="EMBL" id="JAUOTP010000001">
    <property type="protein sequence ID" value="MDO6413188.1"/>
    <property type="molecule type" value="Genomic_DNA"/>
</dbReference>
<sequence>MTDSKGQIRVGIGGWTYEPWRDNFFPKGHPQKLELEYASAHVTAIEINGTFYSRQKPKTWADWARRTPDDFVFALKASRYAVTRKQLAEAGEAIANFLEQGLVELGPKLGPILWQFAGTRKFDREDIARFLNLLPESHGGLKLRHAIEPRHETFRDAAFVTLCRDRNAAIVIADDETYPQIADITADFTYARLQRQREDEPTGYSPAELDQWAEVAKSWAGGHSPRGLDYVGGPHPAAQRDAFVFMINGAKVRAPAAAMALLERL</sequence>
<dbReference type="Proteomes" id="UP001169764">
    <property type="component" value="Unassembled WGS sequence"/>
</dbReference>
<evidence type="ECO:0000313" key="1">
    <source>
        <dbReference type="EMBL" id="MDO6413188.1"/>
    </source>
</evidence>
<proteinExistence type="predicted"/>
<dbReference type="InterPro" id="IPR002763">
    <property type="entry name" value="DUF72"/>
</dbReference>